<reference evidence="3 4" key="1">
    <citation type="submission" date="2018-06" db="EMBL/GenBank/DDBJ databases">
        <authorList>
            <consortium name="Pathogen Informatics"/>
            <person name="Doyle S."/>
        </authorList>
    </citation>
    <scope>NUCLEOTIDE SEQUENCE [LARGE SCALE GENOMIC DNA]</scope>
    <source>
        <strain evidence="3 4">NCTC12020</strain>
    </source>
</reference>
<name>A0A380NK67_9FIRM</name>
<keyword evidence="1" id="KW-0175">Coiled coil</keyword>
<evidence type="ECO:0000313" key="3">
    <source>
        <dbReference type="EMBL" id="SUP42438.1"/>
    </source>
</evidence>
<accession>A0A380NK67</accession>
<sequence>MECRTYGVPEVAQILGISQKSVYKMADEQIIHRLPHVPKVKFNQKEIDALCGIKDEFNVWNYRAIKADNEKLKKENQKLKELIKKATAELLLMSSGLVEE</sequence>
<organism evidence="3 4">
    <name type="scientific">Veillonella criceti</name>
    <dbReference type="NCBI Taxonomy" id="103891"/>
    <lineage>
        <taxon>Bacteria</taxon>
        <taxon>Bacillati</taxon>
        <taxon>Bacillota</taxon>
        <taxon>Negativicutes</taxon>
        <taxon>Veillonellales</taxon>
        <taxon>Veillonellaceae</taxon>
        <taxon>Veillonella</taxon>
    </lineage>
</organism>
<evidence type="ECO:0000256" key="1">
    <source>
        <dbReference type="SAM" id="Coils"/>
    </source>
</evidence>
<dbReference type="InterPro" id="IPR041657">
    <property type="entry name" value="HTH_17"/>
</dbReference>
<dbReference type="Pfam" id="PF12728">
    <property type="entry name" value="HTH_17"/>
    <property type="match status" value="1"/>
</dbReference>
<evidence type="ECO:0000313" key="4">
    <source>
        <dbReference type="Proteomes" id="UP000255367"/>
    </source>
</evidence>
<dbReference type="AlphaFoldDB" id="A0A380NK67"/>
<dbReference type="RefSeq" id="WP_172460554.1">
    <property type="nucleotide sequence ID" value="NZ_UHIO01000001.1"/>
</dbReference>
<feature type="domain" description="Helix-turn-helix" evidence="2">
    <location>
        <begin position="6"/>
        <end position="49"/>
    </location>
</feature>
<evidence type="ECO:0000259" key="2">
    <source>
        <dbReference type="Pfam" id="PF12728"/>
    </source>
</evidence>
<proteinExistence type="predicted"/>
<keyword evidence="4" id="KW-1185">Reference proteome</keyword>
<feature type="coiled-coil region" evidence="1">
    <location>
        <begin position="62"/>
        <end position="89"/>
    </location>
</feature>
<gene>
    <name evidence="3" type="ORF">NCTC12020_00857</name>
</gene>
<protein>
    <submittedName>
        <fullName evidence="3">Helix-turn-helix domain</fullName>
    </submittedName>
</protein>
<dbReference type="EMBL" id="UHIO01000001">
    <property type="protein sequence ID" value="SUP42438.1"/>
    <property type="molecule type" value="Genomic_DNA"/>
</dbReference>
<dbReference type="Proteomes" id="UP000255367">
    <property type="component" value="Unassembled WGS sequence"/>
</dbReference>